<dbReference type="Pfam" id="PF03641">
    <property type="entry name" value="Lysine_decarbox"/>
    <property type="match status" value="1"/>
</dbReference>
<dbReference type="GO" id="GO:0009691">
    <property type="term" value="P:cytokinin biosynthetic process"/>
    <property type="evidence" value="ECO:0007669"/>
    <property type="project" value="UniProtKB-UniRule"/>
</dbReference>
<dbReference type="EC" id="3.2.2.n1" evidence="2"/>
<protein>
    <recommendedName>
        <fullName evidence="2">Cytokinin riboside 5'-monophosphate phosphoribohydrolase</fullName>
        <ecNumber evidence="2">3.2.2.n1</ecNumber>
    </recommendedName>
</protein>
<keyword evidence="2" id="KW-0378">Hydrolase</keyword>
<comment type="caution">
    <text evidence="3">The sequence shown here is derived from an EMBL/GenBank/DDBJ whole genome shotgun (WGS) entry which is preliminary data.</text>
</comment>
<reference evidence="3" key="1">
    <citation type="submission" date="2010-05" db="EMBL/GenBank/DDBJ databases">
        <title>The draft genome of Desulfonatronospira thiodismutans ASO3-1.</title>
        <authorList>
            <consortium name="US DOE Joint Genome Institute (JGI-PGF)"/>
            <person name="Lucas S."/>
            <person name="Copeland A."/>
            <person name="Lapidus A."/>
            <person name="Cheng J.-F."/>
            <person name="Bruce D."/>
            <person name="Goodwin L."/>
            <person name="Pitluck S."/>
            <person name="Chertkov O."/>
            <person name="Brettin T."/>
            <person name="Detter J.C."/>
            <person name="Han C."/>
            <person name="Land M.L."/>
            <person name="Hauser L."/>
            <person name="Kyrpides N."/>
            <person name="Mikhailova N."/>
            <person name="Muyzer G."/>
            <person name="Woyke T."/>
        </authorList>
    </citation>
    <scope>NUCLEOTIDE SEQUENCE [LARGE SCALE GENOMIC DNA]</scope>
    <source>
        <strain evidence="3">ASO3-1</strain>
    </source>
</reference>
<dbReference type="Proteomes" id="UP000005496">
    <property type="component" value="Unassembled WGS sequence"/>
</dbReference>
<dbReference type="GO" id="GO:0008714">
    <property type="term" value="F:AMP nucleosidase activity"/>
    <property type="evidence" value="ECO:0007669"/>
    <property type="project" value="UniProtKB-EC"/>
</dbReference>
<dbReference type="RefSeq" id="WP_008868996.1">
    <property type="nucleotide sequence ID" value="NZ_ACJN02000001.1"/>
</dbReference>
<evidence type="ECO:0000256" key="2">
    <source>
        <dbReference type="RuleBase" id="RU363015"/>
    </source>
</evidence>
<dbReference type="GO" id="GO:0005829">
    <property type="term" value="C:cytosol"/>
    <property type="evidence" value="ECO:0007669"/>
    <property type="project" value="TreeGrafter"/>
</dbReference>
<comment type="similarity">
    <text evidence="2">Belongs to the LOG family.</text>
</comment>
<dbReference type="InterPro" id="IPR052341">
    <property type="entry name" value="LOG_family_nucleotidases"/>
</dbReference>
<dbReference type="InterPro" id="IPR005269">
    <property type="entry name" value="LOG"/>
</dbReference>
<dbReference type="Gene3D" id="3.40.50.450">
    <property type="match status" value="1"/>
</dbReference>
<dbReference type="PANTHER" id="PTHR43393:SF3">
    <property type="entry name" value="LYSINE DECARBOXYLASE-LIKE PROTEIN"/>
    <property type="match status" value="1"/>
</dbReference>
<keyword evidence="4" id="KW-1185">Reference proteome</keyword>
<dbReference type="AlphaFoldDB" id="D6SMF6"/>
<dbReference type="OrthoDB" id="9801098at2"/>
<dbReference type="EMBL" id="ACJN02000001">
    <property type="protein sequence ID" value="EFI35867.1"/>
    <property type="molecule type" value="Genomic_DNA"/>
</dbReference>
<dbReference type="InterPro" id="IPR031100">
    <property type="entry name" value="LOG_fam"/>
</dbReference>
<dbReference type="SUPFAM" id="SSF102405">
    <property type="entry name" value="MCP/YpsA-like"/>
    <property type="match status" value="1"/>
</dbReference>
<comment type="catalytic activity">
    <reaction evidence="1">
        <text>AMP + H2O = D-ribose 5-phosphate + adenine</text>
        <dbReference type="Rhea" id="RHEA:20129"/>
        <dbReference type="ChEBI" id="CHEBI:15377"/>
        <dbReference type="ChEBI" id="CHEBI:16708"/>
        <dbReference type="ChEBI" id="CHEBI:78346"/>
        <dbReference type="ChEBI" id="CHEBI:456215"/>
        <dbReference type="EC" id="3.2.2.4"/>
    </reaction>
</comment>
<accession>D6SMF6</accession>
<dbReference type="NCBIfam" id="TIGR00730">
    <property type="entry name" value="Rossman fold protein, TIGR00730 family"/>
    <property type="match status" value="1"/>
</dbReference>
<keyword evidence="2" id="KW-0203">Cytokinin biosynthesis</keyword>
<dbReference type="PANTHER" id="PTHR43393">
    <property type="entry name" value="CYTOKININ RIBOSIDE 5'-MONOPHOSPHATE PHOSPHORIBOHYDROLASE"/>
    <property type="match status" value="1"/>
</dbReference>
<name>D6SMF6_9BACT</name>
<evidence type="ECO:0000313" key="4">
    <source>
        <dbReference type="Proteomes" id="UP000005496"/>
    </source>
</evidence>
<dbReference type="eggNOG" id="COG1611">
    <property type="taxonomic scope" value="Bacteria"/>
</dbReference>
<sequence>MANSRQYLIEDLSYTNSWRLFKIMAEFVDAFEKMNDLGPAVSIFGSARLNPDDEYYRMAYDISNSLSRSGFNIITGGGPGIMEAGNKGAYDAQGNSVGLHIKLPFEQKANDYINLRCDFRYFFVRKVMFIKYAKAYVVMPGGLGTMDELLETLVLMQTRRIKPFPVILVGRDFWDGLLNWMTEQMVSRGYMKKSDFSLFCMADTADEVVDLIKNKVDLHSFQKNGVACQKTDTSQEEPV</sequence>
<gene>
    <name evidence="3" type="ORF">Dthio_PD3306</name>
</gene>
<evidence type="ECO:0000313" key="3">
    <source>
        <dbReference type="EMBL" id="EFI35867.1"/>
    </source>
</evidence>
<organism evidence="3 4">
    <name type="scientific">Desulfonatronospira thiodismutans ASO3-1</name>
    <dbReference type="NCBI Taxonomy" id="555779"/>
    <lineage>
        <taxon>Bacteria</taxon>
        <taxon>Pseudomonadati</taxon>
        <taxon>Thermodesulfobacteriota</taxon>
        <taxon>Desulfovibrionia</taxon>
        <taxon>Desulfovibrionales</taxon>
        <taxon>Desulfonatronovibrionaceae</taxon>
        <taxon>Desulfonatronospira</taxon>
    </lineage>
</organism>
<proteinExistence type="inferred from homology"/>
<evidence type="ECO:0000256" key="1">
    <source>
        <dbReference type="ARBA" id="ARBA00000274"/>
    </source>
</evidence>